<dbReference type="InterPro" id="IPR000200">
    <property type="entry name" value="Peptidase_C10"/>
</dbReference>
<evidence type="ECO:0000259" key="8">
    <source>
        <dbReference type="Pfam" id="PF13734"/>
    </source>
</evidence>
<evidence type="ECO:0000313" key="9">
    <source>
        <dbReference type="EMBL" id="TXJ62069.1"/>
    </source>
</evidence>
<evidence type="ECO:0000256" key="7">
    <source>
        <dbReference type="SAM" id="SignalP"/>
    </source>
</evidence>
<keyword evidence="10" id="KW-1185">Reference proteome</keyword>
<sequence length="1100" mass="121004">MFRKISLLFALLLSVVVWAGPISKEQAIKEAQAFLNSRRNMPHTAKMRQAYRAPKLMSASEQSYFYVFNVGDNNGFVIVSGDDRTEQILGYADVGSFDESKMNPNMKSFLDSYIEEFKQLDKLNIPSVKMRASRKAVIKAREAISPLVARRWNQDEPYNNLCPVINDDPKTTADETKDTKNGRFVTGCVATAMAQVMGYHKWPKTTTAVIPAYTTDELHYNIPEMPVSTFDWNNMLDVYGSSYTQAQGDAVAKLMQYCGSSVDMSYNYSSTGGSGTIGGFVPHALKTYFDYSATTRVIFREAYTADTWADVLYRELEAKRPVVFCGSSPSGGHCFVMDGYSQGEYFHINWGWGGSQDGYYRLSVLEPGQQGIGGFTGGYSRGQQAIVGIQPNHGEAAAPTVIAEGIAPAMQRVTRTSKDVNFKGTDFGDPKFYGVSFVFKAINTEKTAQTYYVGVGLYNDKGELKTVLSDGGNSLTFSQFGAGRSIYIPSIVDFGAGIPLGTYKVLPIYRTVSDPNWLLCEGSTRNYVEVEITDTEYIVTKAEDGSNKSLQATSTVEGNLLKYDPEIINFDVTNNGSDFYDDVYLMIDGKADKSKVVSLSVAPGKTSRVSFGYTPYESRAYTYSLATIATRKNPDTGKDEGYFKDIPGSAGTFTISDRVYKHGKIASCQITVDDIDDSKNVFGSIIKGKVTFNNTGTLDFEDKVRIVFADGSTGKGLDYVETTISVLAGQSGDVPFTFSGLEPNKKYVIAGFFYDTRYNQLSPALLFTAKEGVLAVNADGTFKNYDPSKVMNLTHAAAVDFQSSAVTGTITPSANPNALYYFNASATVPTALNGKNVIKGNVADKIALVDGSEADFFPIYNFTASDITYTRNFAKGNDGTTYNWQTIVLPFDVTDITVNDTSYDWFRAKEEKGKSIWLMNVYGEDESDNKMYYEYSQEFKANRPYIIAVAGNRWGAKYDLTTKDIVFHGTNAEIAYNTKAVVSTNKYNFYGSYRTKALESAYQLNATGTKFVGMPSLTVAPFHAYFKSDGEVITETSGAKELKVCILGDDPTGIHAVHDENDASSHTIYNVSGVVVGHGKADFDHLPKGVYIMNGKKIIK</sequence>
<dbReference type="Pfam" id="PF01640">
    <property type="entry name" value="Peptidase_C10"/>
    <property type="match status" value="1"/>
</dbReference>
<dbReference type="GO" id="GO:0006508">
    <property type="term" value="P:proteolysis"/>
    <property type="evidence" value="ECO:0007669"/>
    <property type="project" value="UniProtKB-KW"/>
</dbReference>
<dbReference type="RefSeq" id="WP_130830112.1">
    <property type="nucleotide sequence ID" value="NZ_SDIK01000044.1"/>
</dbReference>
<feature type="signal peptide" evidence="7">
    <location>
        <begin position="1"/>
        <end position="19"/>
    </location>
</feature>
<evidence type="ECO:0000256" key="6">
    <source>
        <dbReference type="PIRSR" id="PIRSR600200-1"/>
    </source>
</evidence>
<proteinExistence type="inferred from homology"/>
<organism evidence="9 10">
    <name type="scientific">Prevotella brunnea</name>
    <dbReference type="NCBI Taxonomy" id="2508867"/>
    <lineage>
        <taxon>Bacteria</taxon>
        <taxon>Pseudomonadati</taxon>
        <taxon>Bacteroidota</taxon>
        <taxon>Bacteroidia</taxon>
        <taxon>Bacteroidales</taxon>
        <taxon>Prevotellaceae</taxon>
        <taxon>Prevotella</taxon>
    </lineage>
</organism>
<evidence type="ECO:0000256" key="2">
    <source>
        <dbReference type="ARBA" id="ARBA00022670"/>
    </source>
</evidence>
<name>A0A5C8GJS3_9BACT</name>
<protein>
    <recommendedName>
        <fullName evidence="8">Spi protease inhibitor domain-containing protein</fullName>
    </recommendedName>
</protein>
<keyword evidence="2" id="KW-0645">Protease</keyword>
<dbReference type="EMBL" id="SDIK01000044">
    <property type="protein sequence ID" value="TXJ62069.1"/>
    <property type="molecule type" value="Genomic_DNA"/>
</dbReference>
<dbReference type="PRINTS" id="PR00797">
    <property type="entry name" value="STREPTOPAIN"/>
</dbReference>
<dbReference type="AlphaFoldDB" id="A0A5C8GJS3"/>
<dbReference type="InterPro" id="IPR044934">
    <property type="entry name" value="Streptopain_sf"/>
</dbReference>
<dbReference type="InterPro" id="IPR025896">
    <property type="entry name" value="Spi_Prtas-inh"/>
</dbReference>
<dbReference type="Pfam" id="PF13734">
    <property type="entry name" value="Inhibitor_I69"/>
    <property type="match status" value="1"/>
</dbReference>
<comment type="similarity">
    <text evidence="1">Belongs to the peptidase C10 family.</text>
</comment>
<comment type="caution">
    <text evidence="9">The sequence shown here is derived from an EMBL/GenBank/DDBJ whole genome shotgun (WGS) entry which is preliminary data.</text>
</comment>
<keyword evidence="4" id="KW-0378">Hydrolase</keyword>
<evidence type="ECO:0000256" key="5">
    <source>
        <dbReference type="ARBA" id="ARBA00022807"/>
    </source>
</evidence>
<feature type="active site" description="Nucleophile" evidence="6">
    <location>
        <position position="188"/>
    </location>
</feature>
<dbReference type="SUPFAM" id="SSF54001">
    <property type="entry name" value="Cysteine proteinases"/>
    <property type="match status" value="1"/>
</dbReference>
<dbReference type="InterPro" id="IPR038765">
    <property type="entry name" value="Papain-like_cys_pep_sf"/>
</dbReference>
<dbReference type="GO" id="GO:0008234">
    <property type="term" value="F:cysteine-type peptidase activity"/>
    <property type="evidence" value="ECO:0007669"/>
    <property type="project" value="UniProtKB-KW"/>
</dbReference>
<keyword evidence="3 7" id="KW-0732">Signal</keyword>
<gene>
    <name evidence="9" type="ORF">ETF27_06075</name>
</gene>
<dbReference type="OrthoDB" id="2235251at2"/>
<reference evidence="10" key="1">
    <citation type="submission" date="2019-05" db="EMBL/GenBank/DDBJ databases">
        <title>Prevotella brunnea sp. nov., isolated from a wound of a patient.</title>
        <authorList>
            <person name="Buhl M."/>
        </authorList>
    </citation>
    <scope>NUCLEOTIDE SEQUENCE [LARGE SCALE GENOMIC DNA]</scope>
    <source>
        <strain evidence="10">A2672</strain>
    </source>
</reference>
<dbReference type="Gene3D" id="3.90.70.50">
    <property type="entry name" value="Peptidase C10, streptopain"/>
    <property type="match status" value="1"/>
</dbReference>
<feature type="chain" id="PRO_5023151790" description="Spi protease inhibitor domain-containing protein" evidence="7">
    <location>
        <begin position="20"/>
        <end position="1100"/>
    </location>
</feature>
<feature type="domain" description="Spi protease inhibitor" evidence="8">
    <location>
        <begin position="20"/>
        <end position="116"/>
    </location>
</feature>
<feature type="active site" description="Proton acceptor" evidence="6">
    <location>
        <position position="333"/>
    </location>
</feature>
<evidence type="ECO:0000256" key="3">
    <source>
        <dbReference type="ARBA" id="ARBA00022729"/>
    </source>
</evidence>
<dbReference type="Proteomes" id="UP000321612">
    <property type="component" value="Unassembled WGS sequence"/>
</dbReference>
<keyword evidence="5" id="KW-0788">Thiol protease</keyword>
<evidence type="ECO:0000313" key="10">
    <source>
        <dbReference type="Proteomes" id="UP000321612"/>
    </source>
</evidence>
<accession>A0A5C8GJS3</accession>
<evidence type="ECO:0000256" key="1">
    <source>
        <dbReference type="ARBA" id="ARBA00009693"/>
    </source>
</evidence>
<evidence type="ECO:0000256" key="4">
    <source>
        <dbReference type="ARBA" id="ARBA00022801"/>
    </source>
</evidence>